<keyword evidence="2" id="KW-0012">Acyltransferase</keyword>
<reference evidence="4 5" key="1">
    <citation type="submission" date="2019-06" db="EMBL/GenBank/DDBJ databases">
        <title>Rhodococcus spaelei sp. nov., isolated from a cave.</title>
        <authorList>
            <person name="Lee S.D."/>
        </authorList>
    </citation>
    <scope>NUCLEOTIDE SEQUENCE [LARGE SCALE GENOMIC DNA]</scope>
    <source>
        <strain evidence="4 5">C9-5</strain>
    </source>
</reference>
<dbReference type="SUPFAM" id="SSF69593">
    <property type="entry name" value="Glycerol-3-phosphate (1)-acyltransferase"/>
    <property type="match status" value="1"/>
</dbReference>
<accession>A0A541B0C9</accession>
<dbReference type="InterPro" id="IPR002123">
    <property type="entry name" value="Plipid/glycerol_acylTrfase"/>
</dbReference>
<dbReference type="Pfam" id="PF01553">
    <property type="entry name" value="Acyltransferase"/>
    <property type="match status" value="1"/>
</dbReference>
<organism evidence="4 5">
    <name type="scientific">Rhodococcus spelaei</name>
    <dbReference type="NCBI Taxonomy" id="2546320"/>
    <lineage>
        <taxon>Bacteria</taxon>
        <taxon>Bacillati</taxon>
        <taxon>Actinomycetota</taxon>
        <taxon>Actinomycetes</taxon>
        <taxon>Mycobacteriales</taxon>
        <taxon>Nocardiaceae</taxon>
        <taxon>Rhodococcus</taxon>
    </lineage>
</organism>
<dbReference type="CDD" id="cd02612">
    <property type="entry name" value="HAD_PGPPase"/>
    <property type="match status" value="1"/>
</dbReference>
<dbReference type="NCBIfam" id="TIGR01488">
    <property type="entry name" value="HAD-SF-IB"/>
    <property type="match status" value="1"/>
</dbReference>
<comment type="caution">
    <text evidence="4">The sequence shown here is derived from an EMBL/GenBank/DDBJ whole genome shotgun (WGS) entry which is preliminary data.</text>
</comment>
<dbReference type="GO" id="GO:0003841">
    <property type="term" value="F:1-acylglycerol-3-phosphate O-acyltransferase activity"/>
    <property type="evidence" value="ECO:0007669"/>
    <property type="project" value="TreeGrafter"/>
</dbReference>
<protein>
    <submittedName>
        <fullName evidence="4">HAD-IB family hydrolase</fullName>
    </submittedName>
</protein>
<dbReference type="InterPro" id="IPR036412">
    <property type="entry name" value="HAD-like_sf"/>
</dbReference>
<dbReference type="Proteomes" id="UP000316256">
    <property type="component" value="Unassembled WGS sequence"/>
</dbReference>
<dbReference type="OrthoDB" id="25607at2"/>
<keyword evidence="5" id="KW-1185">Reference proteome</keyword>
<dbReference type="PANTHER" id="PTHR10434">
    <property type="entry name" value="1-ACYL-SN-GLYCEROL-3-PHOSPHATE ACYLTRANSFERASE"/>
    <property type="match status" value="1"/>
</dbReference>
<keyword evidence="1" id="KW-0808">Transferase</keyword>
<sequence>MSSVEDLHRAIAAAPPGPGTLAAFDLDGTLIAGYSASVVYRDRLRRFDISLEELLRTTGAAIDTQFRGADVGRLMQIGVQALAGRQDDELREWGLRLFRQEIAGMIYPEARGLLAAHRRAGHTVVMATSATPYQAQFVAEDLDIADVLCSRPEVEDGMLTGKLAAPPLWGSEKAKALAAYADGRGADLGDAFAYSNGAEDVPMLESVGRPVALNPDRGLTRVARQRNWASVTLRKPQRGATPLSTARTVAAIGALMTTAAVGASAGLLTRSRQTGANLVGTVGPDVALTICGITVQIAGRENAWSERPAVFMFNHQSSLDMLVIGSVIRRDVTGVAKKEAARDPRFIPVGALLDVAYIDRSDTTKAKAALEPAVDKLRAGISIAIAPEGTRSPTPRLGRFKKGGFHLAMQAGVPIVPIVIHDAGELMWRNSLVAHPGTVHVEVLPPVSTVGWTTGKLDKHVREVHAMFEACLHAGHR</sequence>
<dbReference type="Pfam" id="PF12710">
    <property type="entry name" value="HAD"/>
    <property type="match status" value="1"/>
</dbReference>
<dbReference type="NCBIfam" id="TIGR01490">
    <property type="entry name" value="HAD-SF-IB-hyp1"/>
    <property type="match status" value="1"/>
</dbReference>
<evidence type="ECO:0000256" key="2">
    <source>
        <dbReference type="ARBA" id="ARBA00023315"/>
    </source>
</evidence>
<dbReference type="SUPFAM" id="SSF56784">
    <property type="entry name" value="HAD-like"/>
    <property type="match status" value="1"/>
</dbReference>
<gene>
    <name evidence="4" type="ORF">FK531_20255</name>
</gene>
<dbReference type="InterPro" id="IPR023214">
    <property type="entry name" value="HAD_sf"/>
</dbReference>
<dbReference type="Gene3D" id="1.20.1440.100">
    <property type="entry name" value="SG protein - dephosphorylation function"/>
    <property type="match status" value="1"/>
</dbReference>
<dbReference type="PANTHER" id="PTHR10434:SF66">
    <property type="entry name" value="PHOSPHOLIPID_GLYCEROL ACYLTRANSFERASE DOMAIN-CONTAINING PROTEIN"/>
    <property type="match status" value="1"/>
</dbReference>
<feature type="domain" description="Phospholipid/glycerol acyltransferase" evidence="3">
    <location>
        <begin position="309"/>
        <end position="423"/>
    </location>
</feature>
<dbReference type="CDD" id="cd07989">
    <property type="entry name" value="LPLAT_AGPAT-like"/>
    <property type="match status" value="1"/>
</dbReference>
<evidence type="ECO:0000256" key="1">
    <source>
        <dbReference type="ARBA" id="ARBA00022679"/>
    </source>
</evidence>
<evidence type="ECO:0000313" key="4">
    <source>
        <dbReference type="EMBL" id="TQF65766.1"/>
    </source>
</evidence>
<evidence type="ECO:0000259" key="3">
    <source>
        <dbReference type="SMART" id="SM00563"/>
    </source>
</evidence>
<keyword evidence="4" id="KW-0378">Hydrolase</keyword>
<dbReference type="EMBL" id="VIGH01000010">
    <property type="protein sequence ID" value="TQF65766.1"/>
    <property type="molecule type" value="Genomic_DNA"/>
</dbReference>
<evidence type="ECO:0000313" key="5">
    <source>
        <dbReference type="Proteomes" id="UP000316256"/>
    </source>
</evidence>
<name>A0A541B0C9_9NOCA</name>
<dbReference type="InterPro" id="IPR006385">
    <property type="entry name" value="HAD_hydro_SerB1"/>
</dbReference>
<dbReference type="SMART" id="SM00563">
    <property type="entry name" value="PlsC"/>
    <property type="match status" value="1"/>
</dbReference>
<proteinExistence type="predicted"/>
<dbReference type="Gene3D" id="3.40.50.1000">
    <property type="entry name" value="HAD superfamily/HAD-like"/>
    <property type="match status" value="1"/>
</dbReference>
<dbReference type="GO" id="GO:0006654">
    <property type="term" value="P:phosphatidic acid biosynthetic process"/>
    <property type="evidence" value="ECO:0007669"/>
    <property type="project" value="TreeGrafter"/>
</dbReference>
<dbReference type="GO" id="GO:0016787">
    <property type="term" value="F:hydrolase activity"/>
    <property type="evidence" value="ECO:0007669"/>
    <property type="project" value="UniProtKB-KW"/>
</dbReference>
<dbReference type="RefSeq" id="WP_142102684.1">
    <property type="nucleotide sequence ID" value="NZ_VIGH01000010.1"/>
</dbReference>
<dbReference type="AlphaFoldDB" id="A0A541B0C9"/>